<organism evidence="2 3">
    <name type="scientific">Streptomyces daliensis</name>
    <dbReference type="NCBI Taxonomy" id="299421"/>
    <lineage>
        <taxon>Bacteria</taxon>
        <taxon>Bacillati</taxon>
        <taxon>Actinomycetota</taxon>
        <taxon>Actinomycetes</taxon>
        <taxon>Kitasatosporales</taxon>
        <taxon>Streptomycetaceae</taxon>
        <taxon>Streptomyces</taxon>
    </lineage>
</organism>
<sequence>GAIRAGQLIAHTSGRYGTGVLEPALRGSRPCRRGP</sequence>
<proteinExistence type="predicted"/>
<name>A0A8T4J0B0_9ACTN</name>
<feature type="domain" description="Putative oxidoreductase/dehydrogenase Rossmann-like" evidence="1">
    <location>
        <begin position="2"/>
        <end position="24"/>
    </location>
</feature>
<protein>
    <submittedName>
        <fullName evidence="2">Oxidoreductase</fullName>
    </submittedName>
</protein>
<reference evidence="2" key="1">
    <citation type="submission" date="2021-04" db="EMBL/GenBank/DDBJ databases">
        <title>Sequencing of actinobacteria type strains.</title>
        <authorList>
            <person name="Nguyen G.-S."/>
            <person name="Wentzel A."/>
        </authorList>
    </citation>
    <scope>NUCLEOTIDE SEQUENCE</scope>
    <source>
        <strain evidence="2">DSM 42095</strain>
    </source>
</reference>
<feature type="non-terminal residue" evidence="2">
    <location>
        <position position="1"/>
    </location>
</feature>
<evidence type="ECO:0000259" key="1">
    <source>
        <dbReference type="Pfam" id="PF10727"/>
    </source>
</evidence>
<accession>A0A8T4J0B0</accession>
<dbReference type="Proteomes" id="UP000675554">
    <property type="component" value="Unassembled WGS sequence"/>
</dbReference>
<keyword evidence="3" id="KW-1185">Reference proteome</keyword>
<dbReference type="AlphaFoldDB" id="A0A8T4J0B0"/>
<dbReference type="Pfam" id="PF10727">
    <property type="entry name" value="Rossmann-like"/>
    <property type="match status" value="1"/>
</dbReference>
<dbReference type="EMBL" id="JAGSMN010001238">
    <property type="protein sequence ID" value="MBR7678151.1"/>
    <property type="molecule type" value="Genomic_DNA"/>
</dbReference>
<gene>
    <name evidence="2" type="ORF">KDA82_35270</name>
</gene>
<evidence type="ECO:0000313" key="3">
    <source>
        <dbReference type="Proteomes" id="UP000675554"/>
    </source>
</evidence>
<evidence type="ECO:0000313" key="2">
    <source>
        <dbReference type="EMBL" id="MBR7678151.1"/>
    </source>
</evidence>
<comment type="caution">
    <text evidence="2">The sequence shown here is derived from an EMBL/GenBank/DDBJ whole genome shotgun (WGS) entry which is preliminary data.</text>
</comment>
<dbReference type="Gene3D" id="3.40.50.720">
    <property type="entry name" value="NAD(P)-binding Rossmann-like Domain"/>
    <property type="match status" value="1"/>
</dbReference>
<dbReference type="InterPro" id="IPR019665">
    <property type="entry name" value="OxRdtase/DH_put_Rossmann_dom"/>
</dbReference>